<reference evidence="4 5" key="1">
    <citation type="submission" date="2022-12" db="EMBL/GenBank/DDBJ databases">
        <title>Chromosome-scale assembly of the Ensete ventricosum genome.</title>
        <authorList>
            <person name="Dussert Y."/>
            <person name="Stocks J."/>
            <person name="Wendawek A."/>
            <person name="Woldeyes F."/>
            <person name="Nichols R.A."/>
            <person name="Borrell J.S."/>
        </authorList>
    </citation>
    <scope>NUCLEOTIDE SEQUENCE [LARGE SCALE GENOMIC DNA]</scope>
    <source>
        <strain evidence="5">cv. Maze</strain>
        <tissue evidence="4">Seeds</tissue>
    </source>
</reference>
<evidence type="ECO:0000259" key="3">
    <source>
        <dbReference type="Pfam" id="PF22936"/>
    </source>
</evidence>
<gene>
    <name evidence="4" type="ORF">OPV22_009550</name>
</gene>
<dbReference type="Pfam" id="PF07727">
    <property type="entry name" value="RVT_2"/>
    <property type="match status" value="1"/>
</dbReference>
<dbReference type="Proteomes" id="UP001222027">
    <property type="component" value="Unassembled WGS sequence"/>
</dbReference>
<dbReference type="Pfam" id="PF22936">
    <property type="entry name" value="Pol_BBD"/>
    <property type="match status" value="1"/>
</dbReference>
<comment type="caution">
    <text evidence="4">The sequence shown here is derived from an EMBL/GenBank/DDBJ whole genome shotgun (WGS) entry which is preliminary data.</text>
</comment>
<feature type="domain" description="GAG-pre-integrase" evidence="2">
    <location>
        <begin position="196"/>
        <end position="222"/>
    </location>
</feature>
<dbReference type="PANTHER" id="PTHR11439">
    <property type="entry name" value="GAG-POL-RELATED RETROTRANSPOSON"/>
    <property type="match status" value="1"/>
</dbReference>
<name>A0AAV8R5E4_ENSVE</name>
<dbReference type="InterPro" id="IPR025724">
    <property type="entry name" value="GAG-pre-integrase_dom"/>
</dbReference>
<feature type="domain" description="Retrovirus-related Pol polyprotein from transposon TNT 1-94-like beta-barrel" evidence="3">
    <location>
        <begin position="102"/>
        <end position="178"/>
    </location>
</feature>
<protein>
    <recommendedName>
        <fullName evidence="6">GAG-pre-integrase domain-containing protein</fullName>
    </recommendedName>
</protein>
<evidence type="ECO:0000313" key="4">
    <source>
        <dbReference type="EMBL" id="KAJ8498998.1"/>
    </source>
</evidence>
<dbReference type="InterPro" id="IPR013103">
    <property type="entry name" value="RVT_2"/>
</dbReference>
<sequence length="432" mass="48973">MQSITNQLSSMKMSLDDELQALLLLGSLPESWEILVVSLSNSTSDGIVTMSQVTSSLLNEELRRKNSATSQIDSQAIVSENKGRSKLKDRSGSRMGSRVDNDIGASYHATPQREFFATYRSENFGVVKMGNYGTTDIIGMRDIHIKTNLGCKLVLKDVRHVVDLRLNLIFVGRLDDEDFDVKACGEQLNTIEKYFSMELWHMRLGHMSEKGLQELSKRDVLLDLRDLEIEQLDVKTALFHSDLEEKIYVEQLEGFKVKGKENLVYKLKKSLYELKLKKKLSHFKLCSNQSPSSDEENEKIQKVPYASAVRSLMYAMVYTRPDIAYAMGIASRFIANPGKEHWAVVKWIFRYLRGSSKVCLSFGGGPPMLIGYIDVDMIRDIDTNKSTLGFVLTFVGGAVSWQSRLQRCIALSTTEVEYIVAKEVCKEILWIK</sequence>
<accession>A0AAV8R5E4</accession>
<feature type="domain" description="Reverse transcriptase Ty1/copia-type" evidence="1">
    <location>
        <begin position="228"/>
        <end position="276"/>
    </location>
</feature>
<evidence type="ECO:0000259" key="1">
    <source>
        <dbReference type="Pfam" id="PF07727"/>
    </source>
</evidence>
<proteinExistence type="predicted"/>
<dbReference type="CDD" id="cd09272">
    <property type="entry name" value="RNase_HI_RT_Ty1"/>
    <property type="match status" value="1"/>
</dbReference>
<evidence type="ECO:0000313" key="5">
    <source>
        <dbReference type="Proteomes" id="UP001222027"/>
    </source>
</evidence>
<dbReference type="Pfam" id="PF13976">
    <property type="entry name" value="gag_pre-integrs"/>
    <property type="match status" value="1"/>
</dbReference>
<evidence type="ECO:0008006" key="6">
    <source>
        <dbReference type="Google" id="ProtNLM"/>
    </source>
</evidence>
<evidence type="ECO:0000259" key="2">
    <source>
        <dbReference type="Pfam" id="PF13976"/>
    </source>
</evidence>
<dbReference type="PANTHER" id="PTHR11439:SF467">
    <property type="entry name" value="INTEGRASE CATALYTIC DOMAIN-CONTAINING PROTEIN"/>
    <property type="match status" value="1"/>
</dbReference>
<dbReference type="EMBL" id="JAQQAF010000003">
    <property type="protein sequence ID" value="KAJ8498998.1"/>
    <property type="molecule type" value="Genomic_DNA"/>
</dbReference>
<dbReference type="InterPro" id="IPR054722">
    <property type="entry name" value="PolX-like_BBD"/>
</dbReference>
<dbReference type="Pfam" id="PF14223">
    <property type="entry name" value="Retrotran_gag_2"/>
    <property type="match status" value="1"/>
</dbReference>
<keyword evidence="5" id="KW-1185">Reference proteome</keyword>
<dbReference type="AlphaFoldDB" id="A0AAV8R5E4"/>
<organism evidence="4 5">
    <name type="scientific">Ensete ventricosum</name>
    <name type="common">Abyssinian banana</name>
    <name type="synonym">Musa ensete</name>
    <dbReference type="NCBI Taxonomy" id="4639"/>
    <lineage>
        <taxon>Eukaryota</taxon>
        <taxon>Viridiplantae</taxon>
        <taxon>Streptophyta</taxon>
        <taxon>Embryophyta</taxon>
        <taxon>Tracheophyta</taxon>
        <taxon>Spermatophyta</taxon>
        <taxon>Magnoliopsida</taxon>
        <taxon>Liliopsida</taxon>
        <taxon>Zingiberales</taxon>
        <taxon>Musaceae</taxon>
        <taxon>Ensete</taxon>
    </lineage>
</organism>